<organism evidence="4 5">
    <name type="scientific">Aureliella helgolandensis</name>
    <dbReference type="NCBI Taxonomy" id="2527968"/>
    <lineage>
        <taxon>Bacteria</taxon>
        <taxon>Pseudomonadati</taxon>
        <taxon>Planctomycetota</taxon>
        <taxon>Planctomycetia</taxon>
        <taxon>Pirellulales</taxon>
        <taxon>Pirellulaceae</taxon>
        <taxon>Aureliella</taxon>
    </lineage>
</organism>
<dbReference type="SUPFAM" id="SSF116726">
    <property type="entry name" value="TrkA C-terminal domain-like"/>
    <property type="match status" value="1"/>
</dbReference>
<reference evidence="4 5" key="1">
    <citation type="submission" date="2019-02" db="EMBL/GenBank/DDBJ databases">
        <title>Deep-cultivation of Planctomycetes and their phenomic and genomic characterization uncovers novel biology.</title>
        <authorList>
            <person name="Wiegand S."/>
            <person name="Jogler M."/>
            <person name="Boedeker C."/>
            <person name="Pinto D."/>
            <person name="Vollmers J."/>
            <person name="Rivas-Marin E."/>
            <person name="Kohn T."/>
            <person name="Peeters S.H."/>
            <person name="Heuer A."/>
            <person name="Rast P."/>
            <person name="Oberbeckmann S."/>
            <person name="Bunk B."/>
            <person name="Jeske O."/>
            <person name="Meyerdierks A."/>
            <person name="Storesund J.E."/>
            <person name="Kallscheuer N."/>
            <person name="Luecker S."/>
            <person name="Lage O.M."/>
            <person name="Pohl T."/>
            <person name="Merkel B.J."/>
            <person name="Hornburger P."/>
            <person name="Mueller R.-W."/>
            <person name="Bruemmer F."/>
            <person name="Labrenz M."/>
            <person name="Spormann A.M."/>
            <person name="Op den Camp H."/>
            <person name="Overmann J."/>
            <person name="Amann R."/>
            <person name="Jetten M.S.M."/>
            <person name="Mascher T."/>
            <person name="Medema M.H."/>
            <person name="Devos D.P."/>
            <person name="Kaster A.-K."/>
            <person name="Ovreas L."/>
            <person name="Rohde M."/>
            <person name="Galperin M.Y."/>
            <person name="Jogler C."/>
        </authorList>
    </citation>
    <scope>NUCLEOTIDE SEQUENCE [LARGE SCALE GENOMIC DNA]</scope>
    <source>
        <strain evidence="4 5">Q31a</strain>
    </source>
</reference>
<keyword evidence="5" id="KW-1185">Reference proteome</keyword>
<dbReference type="GO" id="GO:0006813">
    <property type="term" value="P:potassium ion transport"/>
    <property type="evidence" value="ECO:0007669"/>
    <property type="project" value="InterPro"/>
</dbReference>
<dbReference type="AlphaFoldDB" id="A0A518GH93"/>
<dbReference type="Pfam" id="PF02080">
    <property type="entry name" value="TrkA_C"/>
    <property type="match status" value="1"/>
</dbReference>
<dbReference type="Proteomes" id="UP000318017">
    <property type="component" value="Chromosome"/>
</dbReference>
<name>A0A518GH93_9BACT</name>
<feature type="transmembrane region" description="Helical" evidence="2">
    <location>
        <begin position="73"/>
        <end position="91"/>
    </location>
</feature>
<feature type="region of interest" description="Disordered" evidence="1">
    <location>
        <begin position="201"/>
        <end position="234"/>
    </location>
</feature>
<dbReference type="InterPro" id="IPR006037">
    <property type="entry name" value="RCK_C"/>
</dbReference>
<sequence length="234" mass="25909">MFTGLSREAARFQARSAFTGVGYTTRESESIVNHPVRRRIVMMLMLMGNVGVATVVATVMVSLSSSIGESLRYQVLVAIVLTVGLLALWGISSSRIVERQLNKVIGRALKKFTDLDTRDYVSLLQLADGYSVFEMRIDSKHWLVGKSLRELRLSDEGILVLGIHRTDGIYQGIPRAQDMVSAKDTVILYGNKQAIRRLDRRQAGVAGDQEHAEHVTRLDEVKKSEPQSAVGPPS</sequence>
<keyword evidence="2" id="KW-0472">Membrane</keyword>
<dbReference type="Gene3D" id="3.30.70.1450">
    <property type="entry name" value="Regulator of K+ conductance, C-terminal domain"/>
    <property type="match status" value="1"/>
</dbReference>
<dbReference type="GO" id="GO:0008324">
    <property type="term" value="F:monoatomic cation transmembrane transporter activity"/>
    <property type="evidence" value="ECO:0007669"/>
    <property type="project" value="InterPro"/>
</dbReference>
<proteinExistence type="predicted"/>
<dbReference type="KEGG" id="ahel:Q31a_63550"/>
<evidence type="ECO:0000256" key="2">
    <source>
        <dbReference type="SAM" id="Phobius"/>
    </source>
</evidence>
<dbReference type="PROSITE" id="PS51202">
    <property type="entry name" value="RCK_C"/>
    <property type="match status" value="1"/>
</dbReference>
<feature type="domain" description="RCK C-terminal" evidence="3">
    <location>
        <begin position="118"/>
        <end position="204"/>
    </location>
</feature>
<dbReference type="InterPro" id="IPR036721">
    <property type="entry name" value="RCK_C_sf"/>
</dbReference>
<feature type="transmembrane region" description="Helical" evidence="2">
    <location>
        <begin position="40"/>
        <end position="61"/>
    </location>
</feature>
<evidence type="ECO:0000259" key="3">
    <source>
        <dbReference type="PROSITE" id="PS51202"/>
    </source>
</evidence>
<accession>A0A518GH93</accession>
<keyword evidence="2" id="KW-1133">Transmembrane helix</keyword>
<evidence type="ECO:0000313" key="5">
    <source>
        <dbReference type="Proteomes" id="UP000318017"/>
    </source>
</evidence>
<evidence type="ECO:0000256" key="1">
    <source>
        <dbReference type="SAM" id="MobiDB-lite"/>
    </source>
</evidence>
<evidence type="ECO:0000313" key="4">
    <source>
        <dbReference type="EMBL" id="QDV27962.1"/>
    </source>
</evidence>
<protein>
    <submittedName>
        <fullName evidence="4">Potassium/proton antiporter</fullName>
    </submittedName>
</protein>
<gene>
    <name evidence="4" type="ORF">Q31a_63550</name>
</gene>
<dbReference type="EMBL" id="CP036298">
    <property type="protein sequence ID" value="QDV27962.1"/>
    <property type="molecule type" value="Genomic_DNA"/>
</dbReference>
<keyword evidence="2" id="KW-0812">Transmembrane</keyword>
<feature type="compositionally biased region" description="Basic and acidic residues" evidence="1">
    <location>
        <begin position="201"/>
        <end position="225"/>
    </location>
</feature>